<keyword evidence="2" id="KW-1185">Reference proteome</keyword>
<proteinExistence type="predicted"/>
<evidence type="ECO:0000313" key="1">
    <source>
        <dbReference type="EMBL" id="KAK1304835.1"/>
    </source>
</evidence>
<sequence length="51" mass="6142">MELLLYTLKEFDKNESTIEDDWIKSNDAKRKLKGGFKKLMSERTIMTFRNK</sequence>
<organism evidence="1 2">
    <name type="scientific">Acorus calamus</name>
    <name type="common">Sweet flag</name>
    <dbReference type="NCBI Taxonomy" id="4465"/>
    <lineage>
        <taxon>Eukaryota</taxon>
        <taxon>Viridiplantae</taxon>
        <taxon>Streptophyta</taxon>
        <taxon>Embryophyta</taxon>
        <taxon>Tracheophyta</taxon>
        <taxon>Spermatophyta</taxon>
        <taxon>Magnoliopsida</taxon>
        <taxon>Liliopsida</taxon>
        <taxon>Acoraceae</taxon>
        <taxon>Acorus</taxon>
    </lineage>
</organism>
<dbReference type="EMBL" id="JAUJYO010000011">
    <property type="protein sequence ID" value="KAK1304835.1"/>
    <property type="molecule type" value="Genomic_DNA"/>
</dbReference>
<evidence type="ECO:0000313" key="2">
    <source>
        <dbReference type="Proteomes" id="UP001180020"/>
    </source>
</evidence>
<dbReference type="AlphaFoldDB" id="A0AAV9DUP4"/>
<protein>
    <submittedName>
        <fullName evidence="1">Uncharacterized protein</fullName>
    </submittedName>
</protein>
<reference evidence="1" key="1">
    <citation type="journal article" date="2023" name="Nat. Commun.">
        <title>Diploid and tetraploid genomes of Acorus and the evolution of monocots.</title>
        <authorList>
            <person name="Ma L."/>
            <person name="Liu K.W."/>
            <person name="Li Z."/>
            <person name="Hsiao Y.Y."/>
            <person name="Qi Y."/>
            <person name="Fu T."/>
            <person name="Tang G.D."/>
            <person name="Zhang D."/>
            <person name="Sun W.H."/>
            <person name="Liu D.K."/>
            <person name="Li Y."/>
            <person name="Chen G.Z."/>
            <person name="Liu X.D."/>
            <person name="Liao X.Y."/>
            <person name="Jiang Y.T."/>
            <person name="Yu X."/>
            <person name="Hao Y."/>
            <person name="Huang J."/>
            <person name="Zhao X.W."/>
            <person name="Ke S."/>
            <person name="Chen Y.Y."/>
            <person name="Wu W.L."/>
            <person name="Hsu J.L."/>
            <person name="Lin Y.F."/>
            <person name="Huang M.D."/>
            <person name="Li C.Y."/>
            <person name="Huang L."/>
            <person name="Wang Z.W."/>
            <person name="Zhao X."/>
            <person name="Zhong W.Y."/>
            <person name="Peng D.H."/>
            <person name="Ahmad S."/>
            <person name="Lan S."/>
            <person name="Zhang J.S."/>
            <person name="Tsai W.C."/>
            <person name="Van de Peer Y."/>
            <person name="Liu Z.J."/>
        </authorList>
    </citation>
    <scope>NUCLEOTIDE SEQUENCE</scope>
    <source>
        <strain evidence="1">CP</strain>
    </source>
</reference>
<accession>A0AAV9DUP4</accession>
<name>A0AAV9DUP4_ACOCL</name>
<gene>
    <name evidence="1" type="ORF">QJS10_CPB11g01677</name>
</gene>
<reference evidence="1" key="2">
    <citation type="submission" date="2023-06" db="EMBL/GenBank/DDBJ databases">
        <authorList>
            <person name="Ma L."/>
            <person name="Liu K.-W."/>
            <person name="Li Z."/>
            <person name="Hsiao Y.-Y."/>
            <person name="Qi Y."/>
            <person name="Fu T."/>
            <person name="Tang G."/>
            <person name="Zhang D."/>
            <person name="Sun W.-H."/>
            <person name="Liu D.-K."/>
            <person name="Li Y."/>
            <person name="Chen G.-Z."/>
            <person name="Liu X.-D."/>
            <person name="Liao X.-Y."/>
            <person name="Jiang Y.-T."/>
            <person name="Yu X."/>
            <person name="Hao Y."/>
            <person name="Huang J."/>
            <person name="Zhao X.-W."/>
            <person name="Ke S."/>
            <person name="Chen Y.-Y."/>
            <person name="Wu W.-L."/>
            <person name="Hsu J.-L."/>
            <person name="Lin Y.-F."/>
            <person name="Huang M.-D."/>
            <person name="Li C.-Y."/>
            <person name="Huang L."/>
            <person name="Wang Z.-W."/>
            <person name="Zhao X."/>
            <person name="Zhong W.-Y."/>
            <person name="Peng D.-H."/>
            <person name="Ahmad S."/>
            <person name="Lan S."/>
            <person name="Zhang J.-S."/>
            <person name="Tsai W.-C."/>
            <person name="Van De Peer Y."/>
            <person name="Liu Z.-J."/>
        </authorList>
    </citation>
    <scope>NUCLEOTIDE SEQUENCE</scope>
    <source>
        <strain evidence="1">CP</strain>
        <tissue evidence="1">Leaves</tissue>
    </source>
</reference>
<dbReference type="Proteomes" id="UP001180020">
    <property type="component" value="Unassembled WGS sequence"/>
</dbReference>
<comment type="caution">
    <text evidence="1">The sequence shown here is derived from an EMBL/GenBank/DDBJ whole genome shotgun (WGS) entry which is preliminary data.</text>
</comment>